<dbReference type="Pfam" id="PF10067">
    <property type="entry name" value="DUF2306"/>
    <property type="match status" value="1"/>
</dbReference>
<name>A0A0A7EGR1_9GAMM</name>
<evidence type="ECO:0000313" key="3">
    <source>
        <dbReference type="Proteomes" id="UP000030341"/>
    </source>
</evidence>
<dbReference type="Proteomes" id="UP000030341">
    <property type="component" value="Chromosome 1"/>
</dbReference>
<sequence>MTSSTDNLSALKNEVTTQQKSNTVQTTQRKMINLLFKYSAIFWFIAILLGQWFFFYYIMAFYGFSVINDNIEIWNRWEAMGSAPFKVGDTMGNTVFAVHAIGAGIVAFGGALQLVPKLRAVAPKFHKINGYIYLVTVFGLALSGFYLTWVRGASPDLLAAIGTSVNGFLILGFAYLTVKTARAKQFNNHRKWAVRLFLVSNAQWFLRVGVFSYLITGTMLGGKPAFGDIFFTIWTFACFLLPLGMAELYFIADKKKGLKLKLLATALLVLLTVLMLVGVVGLTPFLLQVLSGGPISL</sequence>
<dbReference type="AlphaFoldDB" id="A0A0A7EGR1"/>
<feature type="transmembrane region" description="Helical" evidence="1">
    <location>
        <begin position="196"/>
        <end position="217"/>
    </location>
</feature>
<feature type="transmembrane region" description="Helical" evidence="1">
    <location>
        <begin position="262"/>
        <end position="287"/>
    </location>
</feature>
<keyword evidence="1" id="KW-1133">Transmembrane helix</keyword>
<dbReference type="OrthoDB" id="8759010at2"/>
<feature type="transmembrane region" description="Helical" evidence="1">
    <location>
        <begin position="157"/>
        <end position="176"/>
    </location>
</feature>
<evidence type="ECO:0000256" key="1">
    <source>
        <dbReference type="SAM" id="Phobius"/>
    </source>
</evidence>
<accession>A0A0A7EGR1</accession>
<dbReference type="KEGG" id="pseo:OM33_12220"/>
<dbReference type="InterPro" id="IPR018750">
    <property type="entry name" value="DUF2306_membrane"/>
</dbReference>
<gene>
    <name evidence="2" type="ORF">OM33_12220</name>
</gene>
<feature type="transmembrane region" description="Helical" evidence="1">
    <location>
        <begin position="229"/>
        <end position="250"/>
    </location>
</feature>
<evidence type="ECO:0000313" key="2">
    <source>
        <dbReference type="EMBL" id="AIY65819.1"/>
    </source>
</evidence>
<dbReference type="RefSeq" id="WP_038642084.1">
    <property type="nucleotide sequence ID" value="NZ_CP009888.1"/>
</dbReference>
<protein>
    <recommendedName>
        <fullName evidence="4">DUF2306 domain-containing protein</fullName>
    </recommendedName>
</protein>
<keyword evidence="1" id="KW-0812">Transmembrane</keyword>
<reference evidence="2 3" key="1">
    <citation type="submission" date="2014-11" db="EMBL/GenBank/DDBJ databases">
        <title>Complete Genome Sequence of Pseudoalteromonas sp. Strain OCN003 Isolated from Kaneohe Bay, Oahu, Hawaii.</title>
        <authorList>
            <person name="Beurmann S."/>
            <person name="Videau P."/>
            <person name="Ushijima B."/>
            <person name="Smith A.M."/>
            <person name="Aeby G.S."/>
            <person name="Callahan S.M."/>
            <person name="Belcaid M."/>
        </authorList>
    </citation>
    <scope>NUCLEOTIDE SEQUENCE [LARGE SCALE GENOMIC DNA]</scope>
    <source>
        <strain evidence="2 3">OCN003</strain>
    </source>
</reference>
<keyword evidence="3" id="KW-1185">Reference proteome</keyword>
<evidence type="ECO:0008006" key="4">
    <source>
        <dbReference type="Google" id="ProtNLM"/>
    </source>
</evidence>
<dbReference type="EMBL" id="CP009888">
    <property type="protein sequence ID" value="AIY65819.1"/>
    <property type="molecule type" value="Genomic_DNA"/>
</dbReference>
<dbReference type="eggNOG" id="ENOG502ZCJ3">
    <property type="taxonomic scope" value="Bacteria"/>
</dbReference>
<feature type="transmembrane region" description="Helical" evidence="1">
    <location>
        <begin position="96"/>
        <end position="116"/>
    </location>
</feature>
<feature type="transmembrane region" description="Helical" evidence="1">
    <location>
        <begin position="128"/>
        <end position="151"/>
    </location>
</feature>
<feature type="transmembrane region" description="Helical" evidence="1">
    <location>
        <begin position="38"/>
        <end position="59"/>
    </location>
</feature>
<proteinExistence type="predicted"/>
<keyword evidence="1" id="KW-0472">Membrane</keyword>
<dbReference type="HOGENOM" id="CLU_088209_0_0_6"/>
<dbReference type="STRING" id="1348114.OM33_12220"/>
<organism evidence="2 3">
    <name type="scientific">Pseudoalteromonas piratica</name>
    <dbReference type="NCBI Taxonomy" id="1348114"/>
    <lineage>
        <taxon>Bacteria</taxon>
        <taxon>Pseudomonadati</taxon>
        <taxon>Pseudomonadota</taxon>
        <taxon>Gammaproteobacteria</taxon>
        <taxon>Alteromonadales</taxon>
        <taxon>Pseudoalteromonadaceae</taxon>
        <taxon>Pseudoalteromonas</taxon>
    </lineage>
</organism>